<dbReference type="OMA" id="RINELFF"/>
<evidence type="ECO:0000313" key="3">
    <source>
        <dbReference type="Proteomes" id="UP000036987"/>
    </source>
</evidence>
<dbReference type="PANTHER" id="PTHR14095:SF0">
    <property type="entry name" value="MIP22305P"/>
    <property type="match status" value="1"/>
</dbReference>
<evidence type="ECO:0000313" key="2">
    <source>
        <dbReference type="EMBL" id="KMZ65240.1"/>
    </source>
</evidence>
<evidence type="ECO:0000256" key="1">
    <source>
        <dbReference type="SAM" id="MobiDB-lite"/>
    </source>
</evidence>
<protein>
    <submittedName>
        <fullName evidence="2">Uncharacterized protein</fullName>
    </submittedName>
</protein>
<reference evidence="3" key="1">
    <citation type="journal article" date="2016" name="Nature">
        <title>The genome of the seagrass Zostera marina reveals angiosperm adaptation to the sea.</title>
        <authorList>
            <person name="Olsen J.L."/>
            <person name="Rouze P."/>
            <person name="Verhelst B."/>
            <person name="Lin Y.-C."/>
            <person name="Bayer T."/>
            <person name="Collen J."/>
            <person name="Dattolo E."/>
            <person name="De Paoli E."/>
            <person name="Dittami S."/>
            <person name="Maumus F."/>
            <person name="Michel G."/>
            <person name="Kersting A."/>
            <person name="Lauritano C."/>
            <person name="Lohaus R."/>
            <person name="Toepel M."/>
            <person name="Tonon T."/>
            <person name="Vanneste K."/>
            <person name="Amirebrahimi M."/>
            <person name="Brakel J."/>
            <person name="Bostroem C."/>
            <person name="Chovatia M."/>
            <person name="Grimwood J."/>
            <person name="Jenkins J.W."/>
            <person name="Jueterbock A."/>
            <person name="Mraz A."/>
            <person name="Stam W.T."/>
            <person name="Tice H."/>
            <person name="Bornberg-Bauer E."/>
            <person name="Green P.J."/>
            <person name="Pearson G.A."/>
            <person name="Procaccini G."/>
            <person name="Duarte C.M."/>
            <person name="Schmutz J."/>
            <person name="Reusch T.B.H."/>
            <person name="Van de Peer Y."/>
        </authorList>
    </citation>
    <scope>NUCLEOTIDE SEQUENCE [LARGE SCALE GENOMIC DNA]</scope>
    <source>
        <strain evidence="3">cv. Finnish</strain>
    </source>
</reference>
<keyword evidence="3" id="KW-1185">Reference proteome</keyword>
<feature type="region of interest" description="Disordered" evidence="1">
    <location>
        <begin position="70"/>
        <end position="125"/>
    </location>
</feature>
<dbReference type="OrthoDB" id="5586at2759"/>
<gene>
    <name evidence="2" type="ORF">ZOSMA_32G00240</name>
</gene>
<dbReference type="Proteomes" id="UP000036987">
    <property type="component" value="Unassembled WGS sequence"/>
</dbReference>
<accession>A0A0K9PAN7</accession>
<name>A0A0K9PAN7_ZOSMR</name>
<dbReference type="Gene3D" id="1.10.238.230">
    <property type="match status" value="1"/>
</dbReference>
<feature type="compositionally biased region" description="Low complexity" evidence="1">
    <location>
        <begin position="73"/>
        <end position="90"/>
    </location>
</feature>
<organism evidence="2 3">
    <name type="scientific">Zostera marina</name>
    <name type="common">Eelgrass</name>
    <dbReference type="NCBI Taxonomy" id="29655"/>
    <lineage>
        <taxon>Eukaryota</taxon>
        <taxon>Viridiplantae</taxon>
        <taxon>Streptophyta</taxon>
        <taxon>Embryophyta</taxon>
        <taxon>Tracheophyta</taxon>
        <taxon>Spermatophyta</taxon>
        <taxon>Magnoliopsida</taxon>
        <taxon>Liliopsida</taxon>
        <taxon>Zosteraceae</taxon>
        <taxon>Zostera</taxon>
    </lineage>
</organism>
<sequence length="177" mass="19125">MEIDGVEKMNDDGLTSLVVFDPELLQIPEVSSQALKENPGIAEELYKQWLSLPQIGKLVKTLIDEAKVGTPLNVSGSSNSTSATTNSLPSMFPAGSAPPLSPRSMSGSPRAARRASTGPSNLGSPLKLVREPVREVIPQFYFRNGRPPPNELKEQCLSRINELFFGVDGLHVQGDII</sequence>
<dbReference type="STRING" id="29655.A0A0K9PAN7"/>
<comment type="caution">
    <text evidence="2">The sequence shown here is derived from an EMBL/GenBank/DDBJ whole genome shotgun (WGS) entry which is preliminary data.</text>
</comment>
<dbReference type="AlphaFoldDB" id="A0A0K9PAN7"/>
<dbReference type="EMBL" id="LFYR01001054">
    <property type="protein sequence ID" value="KMZ65240.1"/>
    <property type="molecule type" value="Genomic_DNA"/>
</dbReference>
<proteinExistence type="predicted"/>
<dbReference type="PANTHER" id="PTHR14095">
    <property type="entry name" value="PHOSPHATASE 2A REGULATORY SUBUNIT-RELATED"/>
    <property type="match status" value="1"/>
</dbReference>